<keyword evidence="5 7" id="KW-0627">Porphyrin biosynthesis</keyword>
<evidence type="ECO:0000256" key="3">
    <source>
        <dbReference type="ARBA" id="ARBA00011245"/>
    </source>
</evidence>
<evidence type="ECO:0000259" key="9">
    <source>
        <dbReference type="Pfam" id="PF01379"/>
    </source>
</evidence>
<dbReference type="FunFam" id="3.40.190.10:FF:000005">
    <property type="entry name" value="Porphobilinogen deaminase"/>
    <property type="match status" value="1"/>
</dbReference>
<dbReference type="KEGG" id="nbe:Back2_21170"/>
<evidence type="ECO:0000313" key="12">
    <source>
        <dbReference type="Proteomes" id="UP000271573"/>
    </source>
</evidence>
<evidence type="ECO:0000256" key="5">
    <source>
        <dbReference type="ARBA" id="ARBA00023244"/>
    </source>
</evidence>
<dbReference type="HAMAP" id="MF_00260">
    <property type="entry name" value="Porphobil_deam"/>
    <property type="match status" value="1"/>
</dbReference>
<dbReference type="GO" id="GO:0004418">
    <property type="term" value="F:hydroxymethylbilane synthase activity"/>
    <property type="evidence" value="ECO:0007669"/>
    <property type="project" value="UniProtKB-UniRule"/>
</dbReference>
<dbReference type="Pfam" id="PF03900">
    <property type="entry name" value="Porphobil_deamC"/>
    <property type="match status" value="1"/>
</dbReference>
<dbReference type="NCBIfam" id="TIGR00212">
    <property type="entry name" value="hemC"/>
    <property type="match status" value="1"/>
</dbReference>
<evidence type="ECO:0000256" key="4">
    <source>
        <dbReference type="ARBA" id="ARBA00022679"/>
    </source>
</evidence>
<dbReference type="PANTHER" id="PTHR11557">
    <property type="entry name" value="PORPHOBILINOGEN DEAMINASE"/>
    <property type="match status" value="1"/>
</dbReference>
<evidence type="ECO:0000256" key="6">
    <source>
        <dbReference type="ARBA" id="ARBA00048169"/>
    </source>
</evidence>
<dbReference type="Pfam" id="PF01379">
    <property type="entry name" value="Porphobil_deam"/>
    <property type="match status" value="1"/>
</dbReference>
<accession>A0A3G9IFK6</accession>
<dbReference type="RefSeq" id="WP_125569223.1">
    <property type="nucleotide sequence ID" value="NZ_AP019307.1"/>
</dbReference>
<dbReference type="InterPro" id="IPR022419">
    <property type="entry name" value="Porphobilin_deaminase_cofac_BS"/>
</dbReference>
<dbReference type="PROSITE" id="PS00533">
    <property type="entry name" value="PORPHOBILINOGEN_DEAM"/>
    <property type="match status" value="1"/>
</dbReference>
<evidence type="ECO:0000256" key="7">
    <source>
        <dbReference type="HAMAP-Rule" id="MF_00260"/>
    </source>
</evidence>
<feature type="compositionally biased region" description="Polar residues" evidence="8">
    <location>
        <begin position="295"/>
        <end position="312"/>
    </location>
</feature>
<keyword evidence="4 7" id="KW-0808">Transferase</keyword>
<comment type="miscellaneous">
    <text evidence="7">The porphobilinogen subunits are added to the dipyrromethane group.</text>
</comment>
<dbReference type="InterPro" id="IPR022417">
    <property type="entry name" value="Porphobilin_deaminase_N"/>
</dbReference>
<comment type="similarity">
    <text evidence="2 7">Belongs to the HMBS family.</text>
</comment>
<dbReference type="GO" id="GO:0005737">
    <property type="term" value="C:cytoplasm"/>
    <property type="evidence" value="ECO:0007669"/>
    <property type="project" value="UniProtKB-UniRule"/>
</dbReference>
<comment type="catalytic activity">
    <reaction evidence="6 7">
        <text>4 porphobilinogen + H2O = hydroxymethylbilane + 4 NH4(+)</text>
        <dbReference type="Rhea" id="RHEA:13185"/>
        <dbReference type="ChEBI" id="CHEBI:15377"/>
        <dbReference type="ChEBI" id="CHEBI:28938"/>
        <dbReference type="ChEBI" id="CHEBI:57845"/>
        <dbReference type="ChEBI" id="CHEBI:58126"/>
        <dbReference type="EC" id="2.5.1.61"/>
    </reaction>
</comment>
<dbReference type="InterPro" id="IPR036803">
    <property type="entry name" value="Porphobilinogen_deaminase_C_sf"/>
</dbReference>
<evidence type="ECO:0000256" key="1">
    <source>
        <dbReference type="ARBA" id="ARBA00002869"/>
    </source>
</evidence>
<dbReference type="PIRSF" id="PIRSF001438">
    <property type="entry name" value="4pyrrol_synth_OHMeBilane_synth"/>
    <property type="match status" value="1"/>
</dbReference>
<feature type="domain" description="Porphobilinogen deaminase C-terminal" evidence="10">
    <location>
        <begin position="222"/>
        <end position="290"/>
    </location>
</feature>
<dbReference type="SUPFAM" id="SSF53850">
    <property type="entry name" value="Periplasmic binding protein-like II"/>
    <property type="match status" value="1"/>
</dbReference>
<dbReference type="Gene3D" id="3.30.160.40">
    <property type="entry name" value="Porphobilinogen deaminase, C-terminal domain"/>
    <property type="match status" value="1"/>
</dbReference>
<gene>
    <name evidence="7 11" type="primary">hemC</name>
    <name evidence="11" type="ORF">Back2_21170</name>
</gene>
<sequence length="326" mass="33191">MNLRLGTRASLLATTQARTIADELRALGHDVEMVEIVSEGDLTQAAGTSLVGSATGVFVNALRDALNDGRIDLAVHSLKDLPTAPAPGLVIAAIPGREDPADAVVARDGLALADLPLGARVGTGSPRRISQIVRQRPDLVVAGVRGNIDTRISKVHSGEYDAVILARAGLSRIGRLDQITEVLDPLTILPAPGQGALAVECRADSPAAAAIAALDDAHTRAAVTAERTLLAELEGGCSAPIGAYARIDGDRLLLDAIALSPQGTYAIRQSAEGDAADGAALGARLAQNMLAAGANSLSDEQSPQPTAAQLNTMGGAAAPTQESAQA</sequence>
<dbReference type="InterPro" id="IPR000860">
    <property type="entry name" value="HemC"/>
</dbReference>
<dbReference type="GO" id="GO:0006782">
    <property type="term" value="P:protoporphyrinogen IX biosynthetic process"/>
    <property type="evidence" value="ECO:0007669"/>
    <property type="project" value="UniProtKB-UniRule"/>
</dbReference>
<organism evidence="11 12">
    <name type="scientific">Nocardioides baekrokdamisoli</name>
    <dbReference type="NCBI Taxonomy" id="1804624"/>
    <lineage>
        <taxon>Bacteria</taxon>
        <taxon>Bacillati</taxon>
        <taxon>Actinomycetota</taxon>
        <taxon>Actinomycetes</taxon>
        <taxon>Propionibacteriales</taxon>
        <taxon>Nocardioidaceae</taxon>
        <taxon>Nocardioides</taxon>
    </lineage>
</organism>
<evidence type="ECO:0000256" key="2">
    <source>
        <dbReference type="ARBA" id="ARBA00005638"/>
    </source>
</evidence>
<dbReference type="EC" id="2.5.1.61" evidence="7"/>
<feature type="region of interest" description="Disordered" evidence="8">
    <location>
        <begin position="294"/>
        <end position="326"/>
    </location>
</feature>
<dbReference type="SUPFAM" id="SSF54782">
    <property type="entry name" value="Porphobilinogen deaminase (hydroxymethylbilane synthase), C-terminal domain"/>
    <property type="match status" value="1"/>
</dbReference>
<dbReference type="PRINTS" id="PR00151">
    <property type="entry name" value="PORPHBDMNASE"/>
</dbReference>
<comment type="cofactor">
    <cofactor evidence="7">
        <name>dipyrromethane</name>
        <dbReference type="ChEBI" id="CHEBI:60342"/>
    </cofactor>
    <text evidence="7">Binds 1 dipyrromethane group covalently.</text>
</comment>
<feature type="modified residue" description="S-(dipyrrolylmethanemethyl)cysteine" evidence="7">
    <location>
        <position position="237"/>
    </location>
</feature>
<comment type="subunit">
    <text evidence="3 7">Monomer.</text>
</comment>
<dbReference type="Gene3D" id="3.40.190.10">
    <property type="entry name" value="Periplasmic binding protein-like II"/>
    <property type="match status" value="2"/>
</dbReference>
<dbReference type="EMBL" id="AP019307">
    <property type="protein sequence ID" value="BBH17830.1"/>
    <property type="molecule type" value="Genomic_DNA"/>
</dbReference>
<dbReference type="OrthoDB" id="9810298at2"/>
<dbReference type="InterPro" id="IPR022418">
    <property type="entry name" value="Porphobilinogen_deaminase_C"/>
</dbReference>
<feature type="domain" description="Porphobilinogen deaminase N-terminal" evidence="9">
    <location>
        <begin position="3"/>
        <end position="207"/>
    </location>
</feature>
<name>A0A3G9IFK6_9ACTN</name>
<comment type="function">
    <text evidence="1 7">Tetrapolymerization of the monopyrrole PBG into the hydroxymethylbilane pre-uroporphyrinogen in several discrete steps.</text>
</comment>
<evidence type="ECO:0000256" key="8">
    <source>
        <dbReference type="SAM" id="MobiDB-lite"/>
    </source>
</evidence>
<evidence type="ECO:0000313" key="11">
    <source>
        <dbReference type="EMBL" id="BBH17830.1"/>
    </source>
</evidence>
<proteinExistence type="inferred from homology"/>
<dbReference type="PANTHER" id="PTHR11557:SF0">
    <property type="entry name" value="PORPHOBILINOGEN DEAMINASE"/>
    <property type="match status" value="1"/>
</dbReference>
<dbReference type="AlphaFoldDB" id="A0A3G9IFK6"/>
<keyword evidence="12" id="KW-1185">Reference proteome</keyword>
<reference evidence="11 12" key="1">
    <citation type="submission" date="2018-11" db="EMBL/GenBank/DDBJ databases">
        <title>Complete genome sequence of Nocardioides baekrokdamisoli strain KCTC 39748.</title>
        <authorList>
            <person name="Kang S.W."/>
            <person name="Lee K.C."/>
            <person name="Kim K.K."/>
            <person name="Kim J.S."/>
            <person name="Kim D.S."/>
            <person name="Ko S.H."/>
            <person name="Yang S.H."/>
            <person name="Shin Y.K."/>
            <person name="Lee J.S."/>
        </authorList>
    </citation>
    <scope>NUCLEOTIDE SEQUENCE [LARGE SCALE GENOMIC DNA]</scope>
    <source>
        <strain evidence="11 12">KCTC 39748</strain>
    </source>
</reference>
<dbReference type="Proteomes" id="UP000271573">
    <property type="component" value="Chromosome"/>
</dbReference>
<evidence type="ECO:0000259" key="10">
    <source>
        <dbReference type="Pfam" id="PF03900"/>
    </source>
</evidence>
<protein>
    <recommendedName>
        <fullName evidence="7">Porphobilinogen deaminase</fullName>
        <shortName evidence="7">PBG</shortName>
        <ecNumber evidence="7">2.5.1.61</ecNumber>
    </recommendedName>
    <alternativeName>
        <fullName evidence="7">Hydroxymethylbilane synthase</fullName>
        <shortName evidence="7">HMBS</shortName>
    </alternativeName>
    <alternativeName>
        <fullName evidence="7">Pre-uroporphyrinogen synthase</fullName>
    </alternativeName>
</protein>